<name>A0A7E4VXD0_PANRE</name>
<evidence type="ECO:0000256" key="2">
    <source>
        <dbReference type="SAM" id="Phobius"/>
    </source>
</evidence>
<dbReference type="AlphaFoldDB" id="A0A7E4VXD0"/>
<keyword evidence="2" id="KW-0472">Membrane</keyword>
<dbReference type="PANTHER" id="PTHR47518">
    <property type="entry name" value="SERPENTINE RECEPTOR CLASS EPSILON-13-RELATED"/>
    <property type="match status" value="1"/>
</dbReference>
<keyword evidence="2" id="KW-0812">Transmembrane</keyword>
<comment type="similarity">
    <text evidence="1">Belongs to the nematode receptor-like protein sre family.</text>
</comment>
<dbReference type="WBParaSite" id="Pan_g4552.t1">
    <property type="protein sequence ID" value="Pan_g4552.t1"/>
    <property type="gene ID" value="Pan_g4552"/>
</dbReference>
<feature type="transmembrane region" description="Helical" evidence="2">
    <location>
        <begin position="54"/>
        <end position="77"/>
    </location>
</feature>
<evidence type="ECO:0000256" key="1">
    <source>
        <dbReference type="ARBA" id="ARBA00006803"/>
    </source>
</evidence>
<protein>
    <submittedName>
        <fullName evidence="4">Palmitoyltransferase</fullName>
    </submittedName>
</protein>
<reference evidence="3" key="1">
    <citation type="journal article" date="2013" name="Genetics">
        <title>The draft genome and transcriptome of Panagrellus redivivus are shaped by the harsh demands of a free-living lifestyle.</title>
        <authorList>
            <person name="Srinivasan J."/>
            <person name="Dillman A.R."/>
            <person name="Macchietto M.G."/>
            <person name="Heikkinen L."/>
            <person name="Lakso M."/>
            <person name="Fracchia K.M."/>
            <person name="Antoshechkin I."/>
            <person name="Mortazavi A."/>
            <person name="Wong G."/>
            <person name="Sternberg P.W."/>
        </authorList>
    </citation>
    <scope>NUCLEOTIDE SEQUENCE [LARGE SCALE GENOMIC DNA]</scope>
    <source>
        <strain evidence="3">MT8872</strain>
    </source>
</reference>
<evidence type="ECO:0000313" key="4">
    <source>
        <dbReference type="WBParaSite" id="Pan_g4552.t1"/>
    </source>
</evidence>
<accession>A0A7E4VXD0</accession>
<dbReference type="GO" id="GO:0007606">
    <property type="term" value="P:sensory perception of chemical stimulus"/>
    <property type="evidence" value="ECO:0007669"/>
    <property type="project" value="InterPro"/>
</dbReference>
<dbReference type="InterPro" id="IPR004151">
    <property type="entry name" value="7TM_GPCR_serpentine_rcpt_Sre"/>
</dbReference>
<sequence length="138" mass="16143">MNLSQRYQLSENLRIVLFLRNLFGLYFCCNLVVLAAFFVYWLSDELYFKLFINFVWQILIFIYAGFLIVVFSSAGVWPTIMQLWKKLKGDLGPDSETTCNNKVFSIKSSIGEQMMFQLDQEADVYFGQLTQSWGEPNK</sequence>
<dbReference type="GO" id="GO:0016020">
    <property type="term" value="C:membrane"/>
    <property type="evidence" value="ECO:0007669"/>
    <property type="project" value="InterPro"/>
</dbReference>
<organism evidence="3 4">
    <name type="scientific">Panagrellus redivivus</name>
    <name type="common">Microworm</name>
    <dbReference type="NCBI Taxonomy" id="6233"/>
    <lineage>
        <taxon>Eukaryota</taxon>
        <taxon>Metazoa</taxon>
        <taxon>Ecdysozoa</taxon>
        <taxon>Nematoda</taxon>
        <taxon>Chromadorea</taxon>
        <taxon>Rhabditida</taxon>
        <taxon>Tylenchina</taxon>
        <taxon>Panagrolaimomorpha</taxon>
        <taxon>Panagrolaimoidea</taxon>
        <taxon>Panagrolaimidae</taxon>
        <taxon>Panagrellus</taxon>
    </lineage>
</organism>
<keyword evidence="2" id="KW-1133">Transmembrane helix</keyword>
<evidence type="ECO:0000313" key="3">
    <source>
        <dbReference type="Proteomes" id="UP000492821"/>
    </source>
</evidence>
<reference evidence="4" key="2">
    <citation type="submission" date="2020-10" db="UniProtKB">
        <authorList>
            <consortium name="WormBaseParasite"/>
        </authorList>
    </citation>
    <scope>IDENTIFICATION</scope>
</reference>
<dbReference type="Proteomes" id="UP000492821">
    <property type="component" value="Unassembled WGS sequence"/>
</dbReference>
<dbReference type="Pfam" id="PF03125">
    <property type="entry name" value="Sre"/>
    <property type="match status" value="1"/>
</dbReference>
<dbReference type="PANTHER" id="PTHR47518:SF9">
    <property type="entry name" value="SERPENTINE RECEPTOR, CLASS T"/>
    <property type="match status" value="1"/>
</dbReference>
<dbReference type="InterPro" id="IPR052854">
    <property type="entry name" value="Serpentine_rcpt_epsilon"/>
</dbReference>
<proteinExistence type="inferred from homology"/>
<keyword evidence="3" id="KW-1185">Reference proteome</keyword>
<feature type="transmembrane region" description="Helical" evidence="2">
    <location>
        <begin position="21"/>
        <end position="42"/>
    </location>
</feature>